<dbReference type="InParanoid" id="A7SHV7"/>
<dbReference type="Pfam" id="PF12796">
    <property type="entry name" value="Ank_2"/>
    <property type="match status" value="2"/>
</dbReference>
<dbReference type="PROSITE" id="PS50088">
    <property type="entry name" value="ANK_REPEAT"/>
    <property type="match status" value="4"/>
</dbReference>
<dbReference type="EMBL" id="DS469663">
    <property type="protein sequence ID" value="EDO36720.1"/>
    <property type="molecule type" value="Genomic_DNA"/>
</dbReference>
<dbReference type="SUPFAM" id="SSF48403">
    <property type="entry name" value="Ankyrin repeat"/>
    <property type="match status" value="1"/>
</dbReference>
<evidence type="ECO:0000256" key="3">
    <source>
        <dbReference type="ARBA" id="ARBA00038386"/>
    </source>
</evidence>
<feature type="repeat" description="ANK" evidence="4">
    <location>
        <begin position="205"/>
        <end position="237"/>
    </location>
</feature>
<sequence>MLKFAVRKTSSSIFHDAVARKDIVRLAFLMESNRRQFNVDLLDEDGLTALQRACFTGNLKLVQLLVSYGANLDIQDKEGWSVLHAAAVAGNLSILRYLVAVGADVSVRNDLGELPIDVATDVHCVIVLAEGMKRAGLRKLTDKFFAKRPQLKTLIKDSLIQGLDNVNDLNDSGISLLHEMAGRGDSESVQFLLEHGAEVNRQSLNGSSPLHEAVQSGNIDCTLLLLRSGADLYAETDGGFLPIDIARENTIRDILRRAMSIR</sequence>
<keyword evidence="6" id="KW-1185">Reference proteome</keyword>
<dbReference type="PRINTS" id="PR01415">
    <property type="entry name" value="ANKYRIN"/>
</dbReference>
<dbReference type="PANTHER" id="PTHR24179:SF21">
    <property type="entry name" value="MYOSIN BINDING SUBUNIT, ISOFORM O"/>
    <property type="match status" value="1"/>
</dbReference>
<keyword evidence="4" id="KW-0040">ANK repeat</keyword>
<organism evidence="5 6">
    <name type="scientific">Nematostella vectensis</name>
    <name type="common">Starlet sea anemone</name>
    <dbReference type="NCBI Taxonomy" id="45351"/>
    <lineage>
        <taxon>Eukaryota</taxon>
        <taxon>Metazoa</taxon>
        <taxon>Cnidaria</taxon>
        <taxon>Anthozoa</taxon>
        <taxon>Hexacorallia</taxon>
        <taxon>Actiniaria</taxon>
        <taxon>Edwardsiidae</taxon>
        <taxon>Nematostella</taxon>
    </lineage>
</organism>
<dbReference type="PROSITE" id="PS50297">
    <property type="entry name" value="ANK_REP_REGION"/>
    <property type="match status" value="4"/>
</dbReference>
<name>A7SHV7_NEMVE</name>
<dbReference type="HOGENOM" id="CLU_000134_54_3_1"/>
<gene>
    <name evidence="5" type="ORF">NEMVEDRAFT_v1g170793</name>
</gene>
<evidence type="ECO:0000313" key="5">
    <source>
        <dbReference type="EMBL" id="EDO36720.1"/>
    </source>
</evidence>
<evidence type="ECO:0000313" key="6">
    <source>
        <dbReference type="Proteomes" id="UP000001593"/>
    </source>
</evidence>
<feature type="repeat" description="ANK" evidence="4">
    <location>
        <begin position="45"/>
        <end position="77"/>
    </location>
</feature>
<dbReference type="STRING" id="45351.A7SHV7"/>
<dbReference type="InterPro" id="IPR051226">
    <property type="entry name" value="PP1_Regulatory_Subunit"/>
</dbReference>
<dbReference type="PhylomeDB" id="A7SHV7"/>
<dbReference type="PANTHER" id="PTHR24179">
    <property type="entry name" value="PROTEIN PHOSPHATASE 1 REGULATORY SUBUNIT 12"/>
    <property type="match status" value="1"/>
</dbReference>
<proteinExistence type="inferred from homology"/>
<dbReference type="AlphaFoldDB" id="A7SHV7"/>
<feature type="repeat" description="ANK" evidence="4">
    <location>
        <begin position="172"/>
        <end position="204"/>
    </location>
</feature>
<feature type="repeat" description="ANK" evidence="4">
    <location>
        <begin position="78"/>
        <end position="110"/>
    </location>
</feature>
<reference evidence="5 6" key="1">
    <citation type="journal article" date="2007" name="Science">
        <title>Sea anemone genome reveals ancestral eumetazoan gene repertoire and genomic organization.</title>
        <authorList>
            <person name="Putnam N.H."/>
            <person name="Srivastava M."/>
            <person name="Hellsten U."/>
            <person name="Dirks B."/>
            <person name="Chapman J."/>
            <person name="Salamov A."/>
            <person name="Terry A."/>
            <person name="Shapiro H."/>
            <person name="Lindquist E."/>
            <person name="Kapitonov V.V."/>
            <person name="Jurka J."/>
            <person name="Genikhovich G."/>
            <person name="Grigoriev I.V."/>
            <person name="Lucas S.M."/>
            <person name="Steele R.E."/>
            <person name="Finnerty J.R."/>
            <person name="Technau U."/>
            <person name="Martindale M.Q."/>
            <person name="Rokhsar D.S."/>
        </authorList>
    </citation>
    <scope>NUCLEOTIDE SEQUENCE [LARGE SCALE GENOMIC DNA]</scope>
    <source>
        <strain evidence="6">CH2 X CH6</strain>
    </source>
</reference>
<protein>
    <submittedName>
        <fullName evidence="5">Uncharacterized protein</fullName>
    </submittedName>
</protein>
<comment type="similarity">
    <text evidence="3">Belongs to the NRARP family.</text>
</comment>
<dbReference type="InterPro" id="IPR036770">
    <property type="entry name" value="Ankyrin_rpt-contain_sf"/>
</dbReference>
<dbReference type="SMART" id="SM00248">
    <property type="entry name" value="ANK"/>
    <property type="match status" value="5"/>
</dbReference>
<evidence type="ECO:0000256" key="2">
    <source>
        <dbReference type="ARBA" id="ARBA00022737"/>
    </source>
</evidence>
<dbReference type="OMA" id="HHATNRG"/>
<keyword evidence="2" id="KW-0677">Repeat</keyword>
<dbReference type="eggNOG" id="KOG0505">
    <property type="taxonomic scope" value="Eukaryota"/>
</dbReference>
<dbReference type="Gene3D" id="1.25.40.20">
    <property type="entry name" value="Ankyrin repeat-containing domain"/>
    <property type="match status" value="2"/>
</dbReference>
<evidence type="ECO:0000256" key="1">
    <source>
        <dbReference type="ARBA" id="ARBA00022473"/>
    </source>
</evidence>
<dbReference type="InterPro" id="IPR002110">
    <property type="entry name" value="Ankyrin_rpt"/>
</dbReference>
<keyword evidence="1" id="KW-0217">Developmental protein</keyword>
<accession>A7SHV7</accession>
<evidence type="ECO:0000256" key="4">
    <source>
        <dbReference type="PROSITE-ProRule" id="PRU00023"/>
    </source>
</evidence>
<dbReference type="Proteomes" id="UP000001593">
    <property type="component" value="Unassembled WGS sequence"/>
</dbReference>